<evidence type="ECO:0000313" key="1">
    <source>
        <dbReference type="EMBL" id="XDQ24477.1"/>
    </source>
</evidence>
<gene>
    <name evidence="1" type="ORF">AB5J56_07135</name>
</gene>
<reference evidence="1" key="1">
    <citation type="submission" date="2024-07" db="EMBL/GenBank/DDBJ databases">
        <authorList>
            <person name="Yu S.T."/>
        </authorList>
    </citation>
    <scope>NUCLEOTIDE SEQUENCE</scope>
    <source>
        <strain evidence="1">R21</strain>
    </source>
</reference>
<sequence>MTGNRSEALARLDVFVGEWAMEARFPGDTIPGGTIVGDKSTPSDAAEAVPTVRSRFEWTLDRQFLLQRTEIPIPEAPDSLAIIGADLETGAYTQHYYDSRGVDRLYAMSLDDRVWTLVREAPDFTPLAFRQRFTGTFSEDANTITGAWEMGPVDGEWKHDFDLTFRRVG</sequence>
<protein>
    <recommendedName>
        <fullName evidence="2">DUF1579 domain-containing protein</fullName>
    </recommendedName>
</protein>
<name>A0AB39P1T1_9ACTN</name>
<proteinExistence type="predicted"/>
<dbReference type="EMBL" id="CP163435">
    <property type="protein sequence ID" value="XDQ24477.1"/>
    <property type="molecule type" value="Genomic_DNA"/>
</dbReference>
<accession>A0AB39P1T1</accession>
<dbReference type="AlphaFoldDB" id="A0AB39P1T1"/>
<evidence type="ECO:0008006" key="2">
    <source>
        <dbReference type="Google" id="ProtNLM"/>
    </source>
</evidence>
<dbReference type="RefSeq" id="WP_369231157.1">
    <property type="nucleotide sequence ID" value="NZ_CP163435.1"/>
</dbReference>
<organism evidence="1">
    <name type="scientific">Streptomyces sp. R21</name>
    <dbReference type="NCBI Taxonomy" id="3238627"/>
    <lineage>
        <taxon>Bacteria</taxon>
        <taxon>Bacillati</taxon>
        <taxon>Actinomycetota</taxon>
        <taxon>Actinomycetes</taxon>
        <taxon>Kitasatosporales</taxon>
        <taxon>Streptomycetaceae</taxon>
        <taxon>Streptomyces</taxon>
    </lineage>
</organism>